<dbReference type="Proteomes" id="UP000053577">
    <property type="component" value="Unassembled WGS sequence"/>
</dbReference>
<evidence type="ECO:0000259" key="10">
    <source>
        <dbReference type="PROSITE" id="PS51160"/>
    </source>
</evidence>
<dbReference type="InterPro" id="IPR004421">
    <property type="entry name" value="Carbamoyltransferase_HypF"/>
</dbReference>
<dbReference type="GO" id="GO:0016743">
    <property type="term" value="F:carboxyl- or carbamoyltransferase activity"/>
    <property type="evidence" value="ECO:0007669"/>
    <property type="project" value="UniProtKB-UniRule"/>
</dbReference>
<keyword evidence="5" id="KW-0863">Zinc-finger</keyword>
<sequence length="763" mass="84174">MPAPKQTKRFAFAISGIVQGVGFRPFVYQLAAKHGLNGWVRNTSAGVEIEAEGIEQALDSFSDELISLSPPQSVIKIFKQTEIPLTGEEGFNIKPSQSLSGRFQLVSPDIATCTQCQNDISDPRNRRYRYPFTNCTNCGPRFTIIEDIPYDRPLTTMKDFEMCPACQAEYDNPLDRRFHAQPNACPVCGPRLWLADKTGKELESADAIAKAAKLLKDGRILAIRGLGGFLLAADATNPLAVNTLRRRKHRPSKPFAVMLPDIAEARKHCFISAEEEKLLISPAAPIVLCKWNRESPICPETAPKQNYLGIMLAYTPLHHLLLKDTGKPLIMTSGNLSEEPIAKDNDEALKRLGNIADYFLLHNRPIYSRYDDSVVMYEAGAKRVIRRGRGYAPYPVQTSFTDKEVLALGPQEKNTFCLLKDGYAFVSQHIGDMQNPETLDSFEETLAVYLKLFRLNPQIIASDLHPGYITTALAEARSASLDIPLVKVQHHHAHIASCLAENNCDEEVIGVALDGTGYGLDGHIWGGEFFCGGIKQGFSRQAHLEYLPLPGGEAAIKKPYRTAVSYVYTLLGEEGLNFFKDIEPEELDIIKTQLERKLNSPLTSSAGRLFDAVAALCGICQVANYDSQPAIELETEAGDTEFAQCYPFELDLDKSIYLIRLKGIIQGILSDLSSGKTAAYISVKFHNTVSQIVLDTCLRLSARSSLTKIALSGGVFQNRRVFRQVIKKLEAEGFEVITHKEIPSNDGCISLGQAVIAASQGGI</sequence>
<evidence type="ECO:0000256" key="3">
    <source>
        <dbReference type="ARBA" id="ARBA00022598"/>
    </source>
</evidence>
<feature type="domain" description="Acylphosphatase-like" evidence="10">
    <location>
        <begin position="9"/>
        <end position="95"/>
    </location>
</feature>
<dbReference type="GO" id="GO:0016874">
    <property type="term" value="F:ligase activity"/>
    <property type="evidence" value="ECO:0007669"/>
    <property type="project" value="UniProtKB-UniRule"/>
</dbReference>
<dbReference type="FunFam" id="3.30.420.40:FF:000124">
    <property type="entry name" value="Carbamoyltransferase HypF"/>
    <property type="match status" value="1"/>
</dbReference>
<dbReference type="Pfam" id="PF01300">
    <property type="entry name" value="Sua5_yciO_yrdC"/>
    <property type="match status" value="1"/>
</dbReference>
<name>A0A0V8M2C2_9CHLR</name>
<dbReference type="InterPro" id="IPR006070">
    <property type="entry name" value="Sua5-like_dom"/>
</dbReference>
<evidence type="ECO:0000256" key="6">
    <source>
        <dbReference type="ARBA" id="ARBA00022833"/>
    </source>
</evidence>
<dbReference type="Gene3D" id="3.30.110.120">
    <property type="match status" value="1"/>
</dbReference>
<comment type="caution">
    <text evidence="12">The sequence shown here is derived from an EMBL/GenBank/DDBJ whole genome shotgun (WGS) entry which is preliminary data.</text>
</comment>
<feature type="active site" evidence="9">
    <location>
        <position position="24"/>
    </location>
</feature>
<evidence type="ECO:0000313" key="12">
    <source>
        <dbReference type="EMBL" id="KSV17927.1"/>
    </source>
</evidence>
<dbReference type="PANTHER" id="PTHR42959">
    <property type="entry name" value="CARBAMOYLTRANSFERASE"/>
    <property type="match status" value="1"/>
</dbReference>
<dbReference type="Pfam" id="PF17788">
    <property type="entry name" value="HypF_C"/>
    <property type="match status" value="1"/>
</dbReference>
<evidence type="ECO:0000256" key="2">
    <source>
        <dbReference type="ARBA" id="ARBA00008097"/>
    </source>
</evidence>
<feature type="active site" evidence="9">
    <location>
        <position position="42"/>
    </location>
</feature>
<dbReference type="PIRSF" id="PIRSF006256">
    <property type="entry name" value="CMPcnvr_hdrg_mat"/>
    <property type="match status" value="1"/>
</dbReference>
<dbReference type="PROSITE" id="PS51160">
    <property type="entry name" value="ACYLPHOSPHATASE_3"/>
    <property type="match status" value="1"/>
</dbReference>
<dbReference type="Pfam" id="PF07503">
    <property type="entry name" value="zf-HYPF"/>
    <property type="match status" value="2"/>
</dbReference>
<organism evidence="12 13">
    <name type="scientific">Dehalococcoides mccartyi</name>
    <dbReference type="NCBI Taxonomy" id="61435"/>
    <lineage>
        <taxon>Bacteria</taxon>
        <taxon>Bacillati</taxon>
        <taxon>Chloroflexota</taxon>
        <taxon>Dehalococcoidia</taxon>
        <taxon>Dehalococcoidales</taxon>
        <taxon>Dehalococcoidaceae</taxon>
        <taxon>Dehalococcoides</taxon>
    </lineage>
</organism>
<evidence type="ECO:0000256" key="1">
    <source>
        <dbReference type="ARBA" id="ARBA00004711"/>
    </source>
</evidence>
<dbReference type="PROSITE" id="PS51163">
    <property type="entry name" value="YRDC"/>
    <property type="match status" value="1"/>
</dbReference>
<dbReference type="InterPro" id="IPR017968">
    <property type="entry name" value="Acylphosphatase_CS"/>
</dbReference>
<evidence type="ECO:0000256" key="4">
    <source>
        <dbReference type="ARBA" id="ARBA00022723"/>
    </source>
</evidence>
<dbReference type="InterPro" id="IPR055128">
    <property type="entry name" value="HypF_C_2"/>
</dbReference>
<evidence type="ECO:0000259" key="11">
    <source>
        <dbReference type="PROSITE" id="PS51163"/>
    </source>
</evidence>
<dbReference type="AlphaFoldDB" id="A0A0V8M2C2"/>
<keyword evidence="6" id="KW-0862">Zinc</keyword>
<dbReference type="EC" id="6.2.-.-" evidence="8"/>
<dbReference type="PROSITE" id="PS00150">
    <property type="entry name" value="ACYLPHOSPHATASE_1"/>
    <property type="match status" value="1"/>
</dbReference>
<feature type="domain" description="YrdC-like" evidence="11">
    <location>
        <begin position="205"/>
        <end position="390"/>
    </location>
</feature>
<keyword evidence="9 12" id="KW-0378">Hydrolase</keyword>
<dbReference type="PANTHER" id="PTHR42959:SF1">
    <property type="entry name" value="CARBAMOYLTRANSFERASE HYPF"/>
    <property type="match status" value="1"/>
</dbReference>
<comment type="pathway">
    <text evidence="1">Protein modification; [NiFe] hydrogenase maturation.</text>
</comment>
<gene>
    <name evidence="12" type="ORF">DA01_04600</name>
</gene>
<accession>A0A0V8M2C2</accession>
<evidence type="ECO:0000313" key="13">
    <source>
        <dbReference type="Proteomes" id="UP000053577"/>
    </source>
</evidence>
<keyword evidence="4" id="KW-0479">Metal-binding</keyword>
<dbReference type="InterPro" id="IPR051060">
    <property type="entry name" value="Carbamoyltrans_HypF-like"/>
</dbReference>
<dbReference type="Gene3D" id="3.90.870.50">
    <property type="match status" value="1"/>
</dbReference>
<dbReference type="InterPro" id="IPR017945">
    <property type="entry name" value="DHBP_synth_RibB-like_a/b_dom"/>
</dbReference>
<dbReference type="EMBL" id="JGYD01000018">
    <property type="protein sequence ID" value="KSV17927.1"/>
    <property type="molecule type" value="Genomic_DNA"/>
</dbReference>
<reference evidence="12 13" key="1">
    <citation type="journal article" date="2015" name="Sci. Rep.">
        <title>A comparative genomics and reductive dehalogenase gene transcription study of two chloroethene-respiring bacteria, Dehalococcoides mccartyi strains MB and 11a.</title>
        <authorList>
            <person name="Low A."/>
            <person name="Shen Z."/>
            <person name="Cheng D."/>
            <person name="Rogers M.J."/>
            <person name="Lee P.K."/>
            <person name="He J."/>
        </authorList>
    </citation>
    <scope>NUCLEOTIDE SEQUENCE [LARGE SCALE GENOMIC DNA]</scope>
    <source>
        <strain evidence="12 13">MB</strain>
    </source>
</reference>
<dbReference type="InterPro" id="IPR036046">
    <property type="entry name" value="Acylphosphatase-like_dom_sf"/>
</dbReference>
<dbReference type="Gene3D" id="3.30.420.360">
    <property type="match status" value="1"/>
</dbReference>
<dbReference type="OrthoDB" id="9808093at2"/>
<dbReference type="SUPFAM" id="SSF55821">
    <property type="entry name" value="YrdC/RibB"/>
    <property type="match status" value="1"/>
</dbReference>
<dbReference type="InterPro" id="IPR001792">
    <property type="entry name" value="Acylphosphatase-like_dom"/>
</dbReference>
<evidence type="ECO:0000256" key="9">
    <source>
        <dbReference type="PROSITE-ProRule" id="PRU00520"/>
    </source>
</evidence>
<dbReference type="GO" id="GO:0008270">
    <property type="term" value="F:zinc ion binding"/>
    <property type="evidence" value="ECO:0007669"/>
    <property type="project" value="UniProtKB-KW"/>
</dbReference>
<comment type="catalytic activity">
    <reaction evidence="7">
        <text>C-terminal L-cysteinyl-[HypE protein] + carbamoyl phosphate + ATP + H2O = C-terminal S-carboxamide-L-cysteinyl-[HypE protein] + AMP + phosphate + diphosphate + H(+)</text>
        <dbReference type="Rhea" id="RHEA:55636"/>
        <dbReference type="Rhea" id="RHEA-COMP:14247"/>
        <dbReference type="Rhea" id="RHEA-COMP:14392"/>
        <dbReference type="ChEBI" id="CHEBI:15377"/>
        <dbReference type="ChEBI" id="CHEBI:15378"/>
        <dbReference type="ChEBI" id="CHEBI:30616"/>
        <dbReference type="ChEBI" id="CHEBI:33019"/>
        <dbReference type="ChEBI" id="CHEBI:43474"/>
        <dbReference type="ChEBI" id="CHEBI:58228"/>
        <dbReference type="ChEBI" id="CHEBI:76913"/>
        <dbReference type="ChEBI" id="CHEBI:139126"/>
        <dbReference type="ChEBI" id="CHEBI:456215"/>
    </reaction>
</comment>
<evidence type="ECO:0000256" key="8">
    <source>
        <dbReference type="PIRNR" id="PIRNR006256"/>
    </source>
</evidence>
<evidence type="ECO:0000256" key="5">
    <source>
        <dbReference type="ARBA" id="ARBA00022771"/>
    </source>
</evidence>
<keyword evidence="3" id="KW-0436">Ligase</keyword>
<dbReference type="Pfam" id="PF00708">
    <property type="entry name" value="Acylphosphatase"/>
    <property type="match status" value="1"/>
</dbReference>
<comment type="similarity">
    <text evidence="2 8">Belongs to the carbamoyltransferase HypF family.</text>
</comment>
<dbReference type="PATRIC" id="fig|61435.5.peg.906"/>
<dbReference type="SUPFAM" id="SSF54975">
    <property type="entry name" value="Acylphosphatase/BLUF domain-like"/>
    <property type="match status" value="1"/>
</dbReference>
<dbReference type="Pfam" id="PF22521">
    <property type="entry name" value="HypF_C_2"/>
    <property type="match status" value="1"/>
</dbReference>
<dbReference type="GO" id="GO:0051604">
    <property type="term" value="P:protein maturation"/>
    <property type="evidence" value="ECO:0007669"/>
    <property type="project" value="TreeGrafter"/>
</dbReference>
<dbReference type="NCBIfam" id="TIGR00143">
    <property type="entry name" value="hypF"/>
    <property type="match status" value="1"/>
</dbReference>
<comment type="catalytic activity">
    <reaction evidence="9">
        <text>an acyl phosphate + H2O = a carboxylate + phosphate + H(+)</text>
        <dbReference type="Rhea" id="RHEA:14965"/>
        <dbReference type="ChEBI" id="CHEBI:15377"/>
        <dbReference type="ChEBI" id="CHEBI:15378"/>
        <dbReference type="ChEBI" id="CHEBI:29067"/>
        <dbReference type="ChEBI" id="CHEBI:43474"/>
        <dbReference type="ChEBI" id="CHEBI:59918"/>
        <dbReference type="EC" id="3.6.1.7"/>
    </reaction>
</comment>
<dbReference type="InterPro" id="IPR041440">
    <property type="entry name" value="HypF_C"/>
</dbReference>
<evidence type="ECO:0000256" key="7">
    <source>
        <dbReference type="ARBA" id="ARBA00048220"/>
    </source>
</evidence>
<dbReference type="Gene3D" id="3.30.420.40">
    <property type="match status" value="1"/>
</dbReference>
<protein>
    <recommendedName>
        <fullName evidence="8">Carbamoyltransferase</fullName>
        <ecNumber evidence="8">6.2.-.-</ecNumber>
    </recommendedName>
</protein>
<dbReference type="RefSeq" id="WP_058292456.1">
    <property type="nucleotide sequence ID" value="NZ_JGYD01000018.1"/>
</dbReference>
<dbReference type="InterPro" id="IPR011125">
    <property type="entry name" value="Znf_HypF"/>
</dbReference>
<proteinExistence type="inferred from homology"/>
<dbReference type="GO" id="GO:0003725">
    <property type="term" value="F:double-stranded RNA binding"/>
    <property type="evidence" value="ECO:0007669"/>
    <property type="project" value="InterPro"/>
</dbReference>
<dbReference type="UniPathway" id="UPA00335"/>
<dbReference type="GO" id="GO:0003998">
    <property type="term" value="F:acylphosphatase activity"/>
    <property type="evidence" value="ECO:0007669"/>
    <property type="project" value="UniProtKB-EC"/>
</dbReference>